<evidence type="ECO:0000313" key="3">
    <source>
        <dbReference type="EMBL" id="TBN04284.1"/>
    </source>
</evidence>
<sequence length="171" mass="18876">MKKLGPIILGFIIGAVLTYFFCPRQADDMHSMDAEVVKPSGVISVKDAQALNDNWTKFRKPVLDSVTERRTGKEDYRWAWWSLKDIEDYIAFTKVGAKEAGEDFTGLRMYFGAYGDNASDGKKNLSTIFIVPTGTKKTSKSAVLNLSLQDDDDLTRPPLNQGNGGGGGYPQ</sequence>
<comment type="caution">
    <text evidence="3">The sequence shown here is derived from an EMBL/GenBank/DDBJ whole genome shotgun (WGS) entry which is preliminary data.</text>
</comment>
<proteinExistence type="predicted"/>
<feature type="compositionally biased region" description="Gly residues" evidence="1">
    <location>
        <begin position="162"/>
        <end position="171"/>
    </location>
</feature>
<gene>
    <name evidence="3" type="ORF">EYD45_06595</name>
</gene>
<dbReference type="OrthoDB" id="1440507at2"/>
<evidence type="ECO:0000313" key="4">
    <source>
        <dbReference type="Proteomes" id="UP000291142"/>
    </source>
</evidence>
<keyword evidence="2" id="KW-0472">Membrane</keyword>
<accession>A0A4Q9FGJ7</accession>
<evidence type="ECO:0000256" key="2">
    <source>
        <dbReference type="SAM" id="Phobius"/>
    </source>
</evidence>
<protein>
    <submittedName>
        <fullName evidence="3">Uncharacterized protein</fullName>
    </submittedName>
</protein>
<dbReference type="Proteomes" id="UP000291142">
    <property type="component" value="Unassembled WGS sequence"/>
</dbReference>
<dbReference type="AlphaFoldDB" id="A0A4Q9FGJ7"/>
<name>A0A4Q9FGJ7_9FLAO</name>
<evidence type="ECO:0000256" key="1">
    <source>
        <dbReference type="SAM" id="MobiDB-lite"/>
    </source>
</evidence>
<keyword evidence="2" id="KW-1133">Transmembrane helix</keyword>
<dbReference type="RefSeq" id="WP_130963754.1">
    <property type="nucleotide sequence ID" value="NZ_SIRT01000004.1"/>
</dbReference>
<reference evidence="3 4" key="1">
    <citation type="submission" date="2019-02" db="EMBL/GenBank/DDBJ databases">
        <title>Hyunsoonleella sp., isolated from marine sediment.</title>
        <authorList>
            <person name="Liu B.-T."/>
        </authorList>
    </citation>
    <scope>NUCLEOTIDE SEQUENCE [LARGE SCALE GENOMIC DNA]</scope>
    <source>
        <strain evidence="3 4">T58</strain>
    </source>
</reference>
<feature type="region of interest" description="Disordered" evidence="1">
    <location>
        <begin position="150"/>
        <end position="171"/>
    </location>
</feature>
<dbReference type="EMBL" id="SIRT01000004">
    <property type="protein sequence ID" value="TBN04284.1"/>
    <property type="molecule type" value="Genomic_DNA"/>
</dbReference>
<feature type="transmembrane region" description="Helical" evidence="2">
    <location>
        <begin position="6"/>
        <end position="22"/>
    </location>
</feature>
<organism evidence="3 4">
    <name type="scientific">Hyunsoonleella flava</name>
    <dbReference type="NCBI Taxonomy" id="2527939"/>
    <lineage>
        <taxon>Bacteria</taxon>
        <taxon>Pseudomonadati</taxon>
        <taxon>Bacteroidota</taxon>
        <taxon>Flavobacteriia</taxon>
        <taxon>Flavobacteriales</taxon>
        <taxon>Flavobacteriaceae</taxon>
    </lineage>
</organism>
<keyword evidence="2" id="KW-0812">Transmembrane</keyword>
<keyword evidence="4" id="KW-1185">Reference proteome</keyword>